<organism evidence="2 3">
    <name type="scientific">Stylosanthes scabra</name>
    <dbReference type="NCBI Taxonomy" id="79078"/>
    <lineage>
        <taxon>Eukaryota</taxon>
        <taxon>Viridiplantae</taxon>
        <taxon>Streptophyta</taxon>
        <taxon>Embryophyta</taxon>
        <taxon>Tracheophyta</taxon>
        <taxon>Spermatophyta</taxon>
        <taxon>Magnoliopsida</taxon>
        <taxon>eudicotyledons</taxon>
        <taxon>Gunneridae</taxon>
        <taxon>Pentapetalae</taxon>
        <taxon>rosids</taxon>
        <taxon>fabids</taxon>
        <taxon>Fabales</taxon>
        <taxon>Fabaceae</taxon>
        <taxon>Papilionoideae</taxon>
        <taxon>50 kb inversion clade</taxon>
        <taxon>dalbergioids sensu lato</taxon>
        <taxon>Dalbergieae</taxon>
        <taxon>Pterocarpus clade</taxon>
        <taxon>Stylosanthes</taxon>
    </lineage>
</organism>
<feature type="compositionally biased region" description="Basic and acidic residues" evidence="1">
    <location>
        <begin position="73"/>
        <end position="82"/>
    </location>
</feature>
<accession>A0ABU6ZT12</accession>
<sequence length="164" mass="19317">MAPPHPLDSAAAQPEIAKIHHHWSHRALATSYWRTRTPPASARWPWRTRAMSRRRQTATDEATPSRVRASRNLNRERGDNFPNDRFHHQIHYDRWKGMENRGVVHEQIVRINGDEELAFRNRIQGLGWRFMYDDLVRINLSIIRTSSFYRERGSPLLRLTSAAT</sequence>
<proteinExistence type="predicted"/>
<comment type="caution">
    <text evidence="2">The sequence shown here is derived from an EMBL/GenBank/DDBJ whole genome shotgun (WGS) entry which is preliminary data.</text>
</comment>
<keyword evidence="3" id="KW-1185">Reference proteome</keyword>
<gene>
    <name evidence="2" type="ORF">PIB30_090568</name>
</gene>
<feature type="region of interest" description="Disordered" evidence="1">
    <location>
        <begin position="47"/>
        <end position="82"/>
    </location>
</feature>
<reference evidence="2 3" key="1">
    <citation type="journal article" date="2023" name="Plants (Basel)">
        <title>Bridging the Gap: Combining Genomics and Transcriptomics Approaches to Understand Stylosanthes scabra, an Orphan Legume from the Brazilian Caatinga.</title>
        <authorList>
            <person name="Ferreira-Neto J.R.C."/>
            <person name="da Silva M.D."/>
            <person name="Binneck E."/>
            <person name="de Melo N.F."/>
            <person name="da Silva R.H."/>
            <person name="de Melo A.L.T.M."/>
            <person name="Pandolfi V."/>
            <person name="Bustamante F.O."/>
            <person name="Brasileiro-Vidal A.C."/>
            <person name="Benko-Iseppon A.M."/>
        </authorList>
    </citation>
    <scope>NUCLEOTIDE SEQUENCE [LARGE SCALE GENOMIC DNA]</scope>
    <source>
        <tissue evidence="2">Leaves</tissue>
    </source>
</reference>
<protein>
    <submittedName>
        <fullName evidence="2">Uncharacterized protein</fullName>
    </submittedName>
</protein>
<evidence type="ECO:0000313" key="2">
    <source>
        <dbReference type="EMBL" id="MED6225109.1"/>
    </source>
</evidence>
<evidence type="ECO:0000313" key="3">
    <source>
        <dbReference type="Proteomes" id="UP001341840"/>
    </source>
</evidence>
<evidence type="ECO:0000256" key="1">
    <source>
        <dbReference type="SAM" id="MobiDB-lite"/>
    </source>
</evidence>
<dbReference type="Proteomes" id="UP001341840">
    <property type="component" value="Unassembled WGS sequence"/>
</dbReference>
<dbReference type="EMBL" id="JASCZI010273618">
    <property type="protein sequence ID" value="MED6225109.1"/>
    <property type="molecule type" value="Genomic_DNA"/>
</dbReference>
<name>A0ABU6ZT12_9FABA</name>